<dbReference type="GO" id="GO:0005789">
    <property type="term" value="C:endoplasmic reticulum membrane"/>
    <property type="evidence" value="ECO:0007669"/>
    <property type="project" value="UniProtKB-SubCell"/>
</dbReference>
<dbReference type="InterPro" id="IPR050186">
    <property type="entry name" value="TPT_transporter"/>
</dbReference>
<dbReference type="GO" id="GO:0030659">
    <property type="term" value="C:cytoplasmic vesicle membrane"/>
    <property type="evidence" value="ECO:0007669"/>
    <property type="project" value="UniProtKB-SubCell"/>
</dbReference>
<keyword evidence="2 5" id="KW-0812">Transmembrane</keyword>
<keyword evidence="3 5" id="KW-1133">Transmembrane helix</keyword>
<evidence type="ECO:0000256" key="1">
    <source>
        <dbReference type="ARBA" id="ARBA00004141"/>
    </source>
</evidence>
<comment type="function">
    <text evidence="5">Involved in the import of GDP-mannose from the cytoplasm into the Golgi lumen.</text>
</comment>
<keyword evidence="5" id="KW-0333">Golgi apparatus</keyword>
<evidence type="ECO:0000256" key="2">
    <source>
        <dbReference type="ARBA" id="ARBA00022692"/>
    </source>
</evidence>
<feature type="transmembrane region" description="Helical" evidence="5">
    <location>
        <begin position="288"/>
        <end position="310"/>
    </location>
</feature>
<dbReference type="GO" id="GO:0000139">
    <property type="term" value="C:Golgi membrane"/>
    <property type="evidence" value="ECO:0007669"/>
    <property type="project" value="UniProtKB-SubCell"/>
</dbReference>
<keyword evidence="4 5" id="KW-0472">Membrane</keyword>
<comment type="caution">
    <text evidence="7">The sequence shown here is derived from an EMBL/GenBank/DDBJ whole genome shotgun (WGS) entry which is preliminary data.</text>
</comment>
<keyword evidence="5" id="KW-0968">Cytoplasmic vesicle</keyword>
<evidence type="ECO:0000313" key="7">
    <source>
        <dbReference type="EMBL" id="ORY43339.1"/>
    </source>
</evidence>
<keyword evidence="8" id="KW-1185">Reference proteome</keyword>
<dbReference type="OrthoDB" id="5547497at2759"/>
<proteinExistence type="inferred from homology"/>
<feature type="transmembrane region" description="Helical" evidence="5">
    <location>
        <begin position="435"/>
        <end position="454"/>
    </location>
</feature>
<feature type="transmembrane region" description="Helical" evidence="5">
    <location>
        <begin position="237"/>
        <end position="254"/>
    </location>
</feature>
<sequence>MHRKSRSHGERVNNESTPVLLELPTSTDQRNRLQSEQCLSQQCMPVAGSLATLTVPDNIPLIQANKVTKHIKSSSSGAEVISTVRHSRSSLETEIGDIIGAKNHVPRNDPMVRFLVKMKERWNTKPSTVASFVPTSYIDMDELESCDMLNKETNLEVQSESESLFSGEILFAILGSILTSVAIVMVNKLILNNGFPFAATLTALHQLTVFVVTKGMITFGFLEPVPDPLAGYGRMRIFVAFLYSMSLVLMNLTLSMCSVAYYQLLKMSCIPTIVILQFLLFRQVVGARIILCLAVILLGIFVSTVVPVLGSPSEKNNESVTPTESTNSTFVAVVISLFAVLTTGLNQIAINQVQDLKRLSSWQLMNIMSKISFFVCLAAAVFIDVGVSLGDGTRLLLSIVELDWALFTAQSTAIWIKVMEFSNTLRDMSRIPLEWILCSCLLAVVVNVFGMSLIKGTSPVTFQVVGHLKTILTLAVGTICFGTNGAQGWSFVGIMIALVGSVLYGKEK</sequence>
<feature type="transmembrane region" description="Helical" evidence="5">
    <location>
        <begin position="371"/>
        <end position="389"/>
    </location>
</feature>
<comment type="similarity">
    <text evidence="5">Belongs to the TPT transporter family. SLC35D subfamily.</text>
</comment>
<keyword evidence="5" id="KW-0762">Sugar transport</keyword>
<dbReference type="Proteomes" id="UP000193642">
    <property type="component" value="Unassembled WGS sequence"/>
</dbReference>
<feature type="transmembrane region" description="Helical" evidence="5">
    <location>
        <begin position="169"/>
        <end position="191"/>
    </location>
</feature>
<feature type="transmembrane region" description="Helical" evidence="5">
    <location>
        <begin position="488"/>
        <end position="505"/>
    </location>
</feature>
<evidence type="ECO:0000256" key="3">
    <source>
        <dbReference type="ARBA" id="ARBA00022989"/>
    </source>
</evidence>
<reference evidence="7 8" key="1">
    <citation type="submission" date="2016-07" db="EMBL/GenBank/DDBJ databases">
        <title>Pervasive Adenine N6-methylation of Active Genes in Fungi.</title>
        <authorList>
            <consortium name="DOE Joint Genome Institute"/>
            <person name="Mondo S.J."/>
            <person name="Dannebaum R.O."/>
            <person name="Kuo R.C."/>
            <person name="Labutti K."/>
            <person name="Haridas S."/>
            <person name="Kuo A."/>
            <person name="Salamov A."/>
            <person name="Ahrendt S.R."/>
            <person name="Lipzen A."/>
            <person name="Sullivan W."/>
            <person name="Andreopoulos W.B."/>
            <person name="Clum A."/>
            <person name="Lindquist E."/>
            <person name="Daum C."/>
            <person name="Ramamoorthy G.K."/>
            <person name="Gryganskyi A."/>
            <person name="Culley D."/>
            <person name="Magnuson J.K."/>
            <person name="James T.Y."/>
            <person name="O'Malley M.A."/>
            <person name="Stajich J.E."/>
            <person name="Spatafora J.W."/>
            <person name="Visel A."/>
            <person name="Grigoriev I.V."/>
        </authorList>
    </citation>
    <scope>NUCLEOTIDE SEQUENCE [LARGE SCALE GENOMIC DNA]</scope>
    <source>
        <strain evidence="7 8">JEL800</strain>
    </source>
</reference>
<evidence type="ECO:0000313" key="8">
    <source>
        <dbReference type="Proteomes" id="UP000193642"/>
    </source>
</evidence>
<feature type="transmembrane region" description="Helical" evidence="5">
    <location>
        <begin position="203"/>
        <end position="225"/>
    </location>
</feature>
<dbReference type="EMBL" id="MCGO01000025">
    <property type="protein sequence ID" value="ORY43339.1"/>
    <property type="molecule type" value="Genomic_DNA"/>
</dbReference>
<keyword evidence="5" id="KW-0256">Endoplasmic reticulum</keyword>
<dbReference type="PANTHER" id="PTHR11132">
    <property type="entry name" value="SOLUTE CARRIER FAMILY 35"/>
    <property type="match status" value="1"/>
</dbReference>
<dbReference type="AlphaFoldDB" id="A0A1Y2C8I8"/>
<comment type="subunit">
    <text evidence="5">Homooligomer.</text>
</comment>
<evidence type="ECO:0000256" key="4">
    <source>
        <dbReference type="ARBA" id="ARBA00023136"/>
    </source>
</evidence>
<gene>
    <name evidence="7" type="ORF">BCR33DRAFT_258390</name>
</gene>
<protein>
    <recommendedName>
        <fullName evidence="5">GDP-mannose transporter</fullName>
        <shortName evidence="5">GMT</shortName>
    </recommendedName>
</protein>
<feature type="region of interest" description="Disordered" evidence="6">
    <location>
        <begin position="1"/>
        <end position="28"/>
    </location>
</feature>
<organism evidence="7 8">
    <name type="scientific">Rhizoclosmatium globosum</name>
    <dbReference type="NCBI Taxonomy" id="329046"/>
    <lineage>
        <taxon>Eukaryota</taxon>
        <taxon>Fungi</taxon>
        <taxon>Fungi incertae sedis</taxon>
        <taxon>Chytridiomycota</taxon>
        <taxon>Chytridiomycota incertae sedis</taxon>
        <taxon>Chytridiomycetes</taxon>
        <taxon>Chytridiales</taxon>
        <taxon>Chytriomycetaceae</taxon>
        <taxon>Rhizoclosmatium</taxon>
    </lineage>
</organism>
<keyword evidence="5" id="KW-0813">Transport</keyword>
<feature type="transmembrane region" description="Helical" evidence="5">
    <location>
        <begin position="260"/>
        <end position="281"/>
    </location>
</feature>
<feature type="transmembrane region" description="Helical" evidence="5">
    <location>
        <begin position="460"/>
        <end position="481"/>
    </location>
</feature>
<accession>A0A1Y2C8I8</accession>
<evidence type="ECO:0000256" key="6">
    <source>
        <dbReference type="SAM" id="MobiDB-lite"/>
    </source>
</evidence>
<comment type="subcellular location">
    <subcellularLocation>
        <location evidence="5">Golgi apparatus membrane</location>
        <topology evidence="5">Multi-pass membrane protein</topology>
    </subcellularLocation>
    <subcellularLocation>
        <location evidence="5">Cytoplasmic vesicle membrane</location>
        <topology evidence="5">Multi-pass membrane protein</topology>
    </subcellularLocation>
    <subcellularLocation>
        <location evidence="5">Endoplasmic reticulum membrane</location>
        <topology evidence="5">Multi-pass membrane protein</topology>
    </subcellularLocation>
    <subcellularLocation>
        <location evidence="1">Membrane</location>
        <topology evidence="1">Multi-pass membrane protein</topology>
    </subcellularLocation>
</comment>
<name>A0A1Y2C8I8_9FUNG</name>
<evidence type="ECO:0000256" key="5">
    <source>
        <dbReference type="RuleBase" id="RU367097"/>
    </source>
</evidence>
<feature type="transmembrane region" description="Helical" evidence="5">
    <location>
        <begin position="330"/>
        <end position="350"/>
    </location>
</feature>